<accession>A0A4R5A0B0</accession>
<reference evidence="2 3" key="1">
    <citation type="submission" date="2019-03" db="EMBL/GenBank/DDBJ databases">
        <title>Draft genome sequences of novel Actinobacteria.</title>
        <authorList>
            <person name="Sahin N."/>
            <person name="Ay H."/>
            <person name="Saygin H."/>
        </authorList>
    </citation>
    <scope>NUCLEOTIDE SEQUENCE [LARGE SCALE GENOMIC DNA]</scope>
    <source>
        <strain evidence="2 3">H3C3</strain>
    </source>
</reference>
<sequence length="111" mass="11797">MSIESMLVDVFSCVKAARGPTRSSGAGGPPRSNAHPGRTPSSPAARPPPISQWRGFVRHSQNALSMDRAAIAVNRRFDVDVSIASGIPSGELKFTFKAPLPLMKPPVYLLG</sequence>
<dbReference type="EMBL" id="SMKU01000446">
    <property type="protein sequence ID" value="TDD64310.1"/>
    <property type="molecule type" value="Genomic_DNA"/>
</dbReference>
<feature type="region of interest" description="Disordered" evidence="1">
    <location>
        <begin position="18"/>
        <end position="52"/>
    </location>
</feature>
<protein>
    <submittedName>
        <fullName evidence="2">Uncharacterized protein</fullName>
    </submittedName>
</protein>
<name>A0A4R5A0B0_9ACTN</name>
<evidence type="ECO:0000313" key="2">
    <source>
        <dbReference type="EMBL" id="TDD64310.1"/>
    </source>
</evidence>
<dbReference type="AlphaFoldDB" id="A0A4R5A0B0"/>
<evidence type="ECO:0000313" key="3">
    <source>
        <dbReference type="Proteomes" id="UP000294513"/>
    </source>
</evidence>
<dbReference type="Proteomes" id="UP000294513">
    <property type="component" value="Unassembled WGS sequence"/>
</dbReference>
<keyword evidence="3" id="KW-1185">Reference proteome</keyword>
<dbReference type="RefSeq" id="WP_131903060.1">
    <property type="nucleotide sequence ID" value="NZ_SMKU01000446.1"/>
</dbReference>
<comment type="caution">
    <text evidence="2">The sequence shown here is derived from an EMBL/GenBank/DDBJ whole genome shotgun (WGS) entry which is preliminary data.</text>
</comment>
<organism evidence="2 3">
    <name type="scientific">Actinomadura rubrisoli</name>
    <dbReference type="NCBI Taxonomy" id="2530368"/>
    <lineage>
        <taxon>Bacteria</taxon>
        <taxon>Bacillati</taxon>
        <taxon>Actinomycetota</taxon>
        <taxon>Actinomycetes</taxon>
        <taxon>Streptosporangiales</taxon>
        <taxon>Thermomonosporaceae</taxon>
        <taxon>Actinomadura</taxon>
    </lineage>
</organism>
<proteinExistence type="predicted"/>
<gene>
    <name evidence="2" type="ORF">E1298_42530</name>
</gene>
<evidence type="ECO:0000256" key="1">
    <source>
        <dbReference type="SAM" id="MobiDB-lite"/>
    </source>
</evidence>